<keyword evidence="3" id="KW-0863">Zinc-finger</keyword>
<evidence type="ECO:0000256" key="3">
    <source>
        <dbReference type="ARBA" id="ARBA00022771"/>
    </source>
</evidence>
<dbReference type="AlphaFoldDB" id="A0AAV9CPJ6"/>
<keyword evidence="2" id="KW-0479">Metal-binding</keyword>
<dbReference type="Gene3D" id="1.25.40.420">
    <property type="match status" value="1"/>
</dbReference>
<dbReference type="PANTHER" id="PTHR46287">
    <property type="entry name" value="BTB/POZ AND TAZ DOMAIN-CONTAINING PROTEIN 3-RELATED"/>
    <property type="match status" value="1"/>
</dbReference>
<dbReference type="GO" id="GO:0005634">
    <property type="term" value="C:nucleus"/>
    <property type="evidence" value="ECO:0007669"/>
    <property type="project" value="TreeGrafter"/>
</dbReference>
<dbReference type="GO" id="GO:0009751">
    <property type="term" value="P:response to salicylic acid"/>
    <property type="evidence" value="ECO:0007669"/>
    <property type="project" value="UniProtKB-ARBA"/>
</dbReference>
<dbReference type="EMBL" id="JAUJYO010000018">
    <property type="protein sequence ID" value="KAK1290431.1"/>
    <property type="molecule type" value="Genomic_DNA"/>
</dbReference>
<dbReference type="SUPFAM" id="SSF54695">
    <property type="entry name" value="POZ domain"/>
    <property type="match status" value="1"/>
</dbReference>
<evidence type="ECO:0000256" key="5">
    <source>
        <dbReference type="ARBA" id="ARBA00022833"/>
    </source>
</evidence>
<dbReference type="Proteomes" id="UP001180020">
    <property type="component" value="Unassembled WGS sequence"/>
</dbReference>
<evidence type="ECO:0000259" key="6">
    <source>
        <dbReference type="PROSITE" id="PS50097"/>
    </source>
</evidence>
<dbReference type="PROSITE" id="PS50097">
    <property type="entry name" value="BTB"/>
    <property type="match status" value="1"/>
</dbReference>
<evidence type="ECO:0000256" key="1">
    <source>
        <dbReference type="ARBA" id="ARBA00004906"/>
    </source>
</evidence>
<dbReference type="InterPro" id="IPR011333">
    <property type="entry name" value="SKP1/BTB/POZ_sf"/>
</dbReference>
<reference evidence="7" key="2">
    <citation type="submission" date="2023-06" db="EMBL/GenBank/DDBJ databases">
        <authorList>
            <person name="Ma L."/>
            <person name="Liu K.-W."/>
            <person name="Li Z."/>
            <person name="Hsiao Y.-Y."/>
            <person name="Qi Y."/>
            <person name="Fu T."/>
            <person name="Tang G."/>
            <person name="Zhang D."/>
            <person name="Sun W.-H."/>
            <person name="Liu D.-K."/>
            <person name="Li Y."/>
            <person name="Chen G.-Z."/>
            <person name="Liu X.-D."/>
            <person name="Liao X.-Y."/>
            <person name="Jiang Y.-T."/>
            <person name="Yu X."/>
            <person name="Hao Y."/>
            <person name="Huang J."/>
            <person name="Zhao X.-W."/>
            <person name="Ke S."/>
            <person name="Chen Y.-Y."/>
            <person name="Wu W.-L."/>
            <person name="Hsu J.-L."/>
            <person name="Lin Y.-F."/>
            <person name="Huang M.-D."/>
            <person name="Li C.-Y."/>
            <person name="Huang L."/>
            <person name="Wang Z.-W."/>
            <person name="Zhao X."/>
            <person name="Zhong W.-Y."/>
            <person name="Peng D.-H."/>
            <person name="Ahmad S."/>
            <person name="Lan S."/>
            <person name="Zhang J.-S."/>
            <person name="Tsai W.-C."/>
            <person name="Van De Peer Y."/>
            <person name="Liu Z.-J."/>
        </authorList>
    </citation>
    <scope>NUCLEOTIDE SEQUENCE</scope>
    <source>
        <strain evidence="7">CP</strain>
        <tissue evidence="7">Leaves</tissue>
    </source>
</reference>
<dbReference type="Pfam" id="PF02135">
    <property type="entry name" value="zf-TAZ"/>
    <property type="match status" value="1"/>
</dbReference>
<dbReference type="Pfam" id="PF00651">
    <property type="entry name" value="BTB"/>
    <property type="match status" value="1"/>
</dbReference>
<evidence type="ECO:0000256" key="4">
    <source>
        <dbReference type="ARBA" id="ARBA00022786"/>
    </source>
</evidence>
<dbReference type="InterPro" id="IPR044513">
    <property type="entry name" value="BT1/2/3/4/5"/>
</dbReference>
<dbReference type="InterPro" id="IPR000197">
    <property type="entry name" value="Znf_TAZ"/>
</dbReference>
<accession>A0AAV9CPJ6</accession>
<dbReference type="Gene3D" id="1.20.1020.10">
    <property type="entry name" value="TAZ domain"/>
    <property type="match status" value="1"/>
</dbReference>
<organism evidence="7 8">
    <name type="scientific">Acorus calamus</name>
    <name type="common">Sweet flag</name>
    <dbReference type="NCBI Taxonomy" id="4465"/>
    <lineage>
        <taxon>Eukaryota</taxon>
        <taxon>Viridiplantae</taxon>
        <taxon>Streptophyta</taxon>
        <taxon>Embryophyta</taxon>
        <taxon>Tracheophyta</taxon>
        <taxon>Spermatophyta</taxon>
        <taxon>Magnoliopsida</taxon>
        <taxon>Liliopsida</taxon>
        <taxon>Acoraceae</taxon>
        <taxon>Acorus</taxon>
    </lineage>
</organism>
<evidence type="ECO:0000313" key="8">
    <source>
        <dbReference type="Proteomes" id="UP001180020"/>
    </source>
</evidence>
<dbReference type="SMART" id="SM00551">
    <property type="entry name" value="ZnF_TAZ"/>
    <property type="match status" value="1"/>
</dbReference>
<dbReference type="FunFam" id="1.25.40.420:FF:000012">
    <property type="entry name" value="BTB/POZ and TAZ domain-containing protein 2"/>
    <property type="match status" value="1"/>
</dbReference>
<dbReference type="FunFam" id="1.20.1020.10:FF:000007">
    <property type="entry name" value="BTB/POZ and TAZ domain-containing protein 2"/>
    <property type="match status" value="1"/>
</dbReference>
<dbReference type="GO" id="GO:0009725">
    <property type="term" value="P:response to hormone"/>
    <property type="evidence" value="ECO:0007669"/>
    <property type="project" value="UniProtKB-ARBA"/>
</dbReference>
<evidence type="ECO:0000256" key="2">
    <source>
        <dbReference type="ARBA" id="ARBA00022723"/>
    </source>
</evidence>
<dbReference type="SMART" id="SM00225">
    <property type="entry name" value="BTB"/>
    <property type="match status" value="1"/>
</dbReference>
<comment type="caution">
    <text evidence="7">The sequence shown here is derived from an EMBL/GenBank/DDBJ whole genome shotgun (WGS) entry which is preliminary data.</text>
</comment>
<dbReference type="InterPro" id="IPR035898">
    <property type="entry name" value="TAZ_dom_sf"/>
</dbReference>
<dbReference type="SUPFAM" id="SSF57933">
    <property type="entry name" value="TAZ domain"/>
    <property type="match status" value="1"/>
</dbReference>
<dbReference type="GO" id="GO:0008270">
    <property type="term" value="F:zinc ion binding"/>
    <property type="evidence" value="ECO:0007669"/>
    <property type="project" value="UniProtKB-KW"/>
</dbReference>
<gene>
    <name evidence="7" type="primary">BT1</name>
    <name evidence="7" type="ORF">QJS10_CPB18g00587</name>
</gene>
<dbReference type="GO" id="GO:0006355">
    <property type="term" value="P:regulation of DNA-templated transcription"/>
    <property type="evidence" value="ECO:0007669"/>
    <property type="project" value="UniProtKB-ARBA"/>
</dbReference>
<keyword evidence="4" id="KW-0833">Ubl conjugation pathway</keyword>
<keyword evidence="5" id="KW-0862">Zinc</keyword>
<protein>
    <submittedName>
        <fullName evidence="7">BTB/POZ and TAZ domain-containing protein 1</fullName>
    </submittedName>
</protein>
<feature type="domain" description="BTB" evidence="6">
    <location>
        <begin position="24"/>
        <end position="96"/>
    </location>
</feature>
<name>A0AAV9CPJ6_ACOCL</name>
<proteinExistence type="predicted"/>
<dbReference type="CDD" id="cd14733">
    <property type="entry name" value="BACK"/>
    <property type="match status" value="1"/>
</dbReference>
<keyword evidence="8" id="KW-1185">Reference proteome</keyword>
<reference evidence="7" key="1">
    <citation type="journal article" date="2023" name="Nat. Commun.">
        <title>Diploid and tetraploid genomes of Acorus and the evolution of monocots.</title>
        <authorList>
            <person name="Ma L."/>
            <person name="Liu K.W."/>
            <person name="Li Z."/>
            <person name="Hsiao Y.Y."/>
            <person name="Qi Y."/>
            <person name="Fu T."/>
            <person name="Tang G.D."/>
            <person name="Zhang D."/>
            <person name="Sun W.H."/>
            <person name="Liu D.K."/>
            <person name="Li Y."/>
            <person name="Chen G.Z."/>
            <person name="Liu X.D."/>
            <person name="Liao X.Y."/>
            <person name="Jiang Y.T."/>
            <person name="Yu X."/>
            <person name="Hao Y."/>
            <person name="Huang J."/>
            <person name="Zhao X.W."/>
            <person name="Ke S."/>
            <person name="Chen Y.Y."/>
            <person name="Wu W.L."/>
            <person name="Hsu J.L."/>
            <person name="Lin Y.F."/>
            <person name="Huang M.D."/>
            <person name="Li C.Y."/>
            <person name="Huang L."/>
            <person name="Wang Z.W."/>
            <person name="Zhao X."/>
            <person name="Zhong W.Y."/>
            <person name="Peng D.H."/>
            <person name="Ahmad S."/>
            <person name="Lan S."/>
            <person name="Zhang J.S."/>
            <person name="Tsai W.C."/>
            <person name="Van de Peer Y."/>
            <person name="Liu Z.J."/>
        </authorList>
    </citation>
    <scope>NUCLEOTIDE SEQUENCE</scope>
    <source>
        <strain evidence="7">CP</strain>
    </source>
</reference>
<comment type="pathway">
    <text evidence="1">Protein modification; protein ubiquitination.</text>
</comment>
<sequence length="370" mass="41681">MKSTDSTGSRQTTEGIPGVDTSGVDVRIVTSGGRCIAAHFHVLASASTVLEKQLERSEKRRTTSGGGRTIRILGVPCDAVSAFLSFIYTSRCSAEEMERYGVHLLVLSHVYCVGRLKRECERGLAGMVTVESVVDLVQLARMCDAAYLKMRCLKVLEGRFKEVEATEGWKFLQAHDPFLELELLQFLDDAESRKKRRMRSREEQGLYMELNEAMECLEHICMEGCTSVGPHDGGPPNQTKKGPCQRYSTCMGLQLLIRHFATCGRKVHGGCSRCKRLWQLLRLHSSICERPEPCKVPLCEQFKMKLSVEKKGEDGKWRLLVRKVVSAKAISSLSQRERKLNHNPTKVVGWDDEDFSATQQKHEIFSFGTF</sequence>
<evidence type="ECO:0000313" key="7">
    <source>
        <dbReference type="EMBL" id="KAK1290431.1"/>
    </source>
</evidence>
<dbReference type="Gene3D" id="3.30.710.10">
    <property type="entry name" value="Potassium Channel Kv1.1, Chain A"/>
    <property type="match status" value="1"/>
</dbReference>
<dbReference type="PANTHER" id="PTHR46287:SF4">
    <property type="entry name" value="BTB_POZ AND TAZ DOMAIN-CONTAINING PROTEIN 2"/>
    <property type="match status" value="1"/>
</dbReference>
<dbReference type="GO" id="GO:0005516">
    <property type="term" value="F:calmodulin binding"/>
    <property type="evidence" value="ECO:0007669"/>
    <property type="project" value="UniProtKB-ARBA"/>
</dbReference>
<dbReference type="InterPro" id="IPR000210">
    <property type="entry name" value="BTB/POZ_dom"/>
</dbReference>
<dbReference type="GO" id="GO:0042542">
    <property type="term" value="P:response to hydrogen peroxide"/>
    <property type="evidence" value="ECO:0007669"/>
    <property type="project" value="UniProtKB-ARBA"/>
</dbReference>